<dbReference type="HAMAP" id="MF_00073">
    <property type="entry name" value="NusB"/>
    <property type="match status" value="1"/>
</dbReference>
<evidence type="ECO:0000256" key="1">
    <source>
        <dbReference type="ARBA" id="ARBA00005952"/>
    </source>
</evidence>
<dbReference type="GO" id="GO:0005829">
    <property type="term" value="C:cytosol"/>
    <property type="evidence" value="ECO:0007669"/>
    <property type="project" value="TreeGrafter"/>
</dbReference>
<keyword evidence="2 6" id="KW-0889">Transcription antitermination</keyword>
<dbReference type="KEGG" id="cpor:BED41_09685"/>
<keyword evidence="3 6" id="KW-0694">RNA-binding</keyword>
<accession>A0A1B2I9L3</accession>
<dbReference type="SUPFAM" id="SSF48013">
    <property type="entry name" value="NusB-like"/>
    <property type="match status" value="1"/>
</dbReference>
<dbReference type="GeneID" id="83058118"/>
<evidence type="ECO:0000256" key="3">
    <source>
        <dbReference type="ARBA" id="ARBA00022884"/>
    </source>
</evidence>
<dbReference type="PANTHER" id="PTHR11078">
    <property type="entry name" value="N UTILIZATION SUBSTANCE PROTEIN B-RELATED"/>
    <property type="match status" value="1"/>
</dbReference>
<evidence type="ECO:0000313" key="8">
    <source>
        <dbReference type="EMBL" id="ANZ46652.1"/>
    </source>
</evidence>
<dbReference type="Proteomes" id="UP000093044">
    <property type="component" value="Chromosome"/>
</dbReference>
<evidence type="ECO:0000256" key="4">
    <source>
        <dbReference type="ARBA" id="ARBA00023015"/>
    </source>
</evidence>
<protein>
    <recommendedName>
        <fullName evidence="6">Transcription antitermination protein NusB</fullName>
    </recommendedName>
    <alternativeName>
        <fullName evidence="6">Antitermination factor NusB</fullName>
    </alternativeName>
</protein>
<dbReference type="RefSeq" id="WP_066749200.1">
    <property type="nucleotide sequence ID" value="NZ_CALCLR010000025.1"/>
</dbReference>
<sequence>MSRMARLRHRAREVALQLIYMLDMRPETPPQEALELLPADEALELFSAELADEGAESPDKKKFPSVSAFDLSLSESERDEVLAYAAELFRGVRSNSVKIEDIIRVNMESKWRPERLVAIDKAVISLALYEGIIAQSVPVNVAISEAVEIAKAFGTEESGRFVNGVLGRIVRSDNERE</sequence>
<dbReference type="STRING" id="1197717.BED41_09685"/>
<name>A0A1B2I9L3_9BACT</name>
<dbReference type="OrthoDB" id="9811381at2"/>
<comment type="function">
    <text evidence="6">Involved in transcription antitermination. Required for transcription of ribosomal RNA (rRNA) genes. Binds specifically to the boxA antiterminator sequence of the ribosomal RNA (rrn) operons.</text>
</comment>
<dbReference type="PANTHER" id="PTHR11078:SF3">
    <property type="entry name" value="ANTITERMINATION NUSB DOMAIN-CONTAINING PROTEIN"/>
    <property type="match status" value="1"/>
</dbReference>
<reference evidence="8" key="1">
    <citation type="submission" date="2016-08" db="EMBL/GenBank/DDBJ databases">
        <title>Complete genome of Cloacibacillus porcorum.</title>
        <authorList>
            <person name="Looft T."/>
            <person name="Bayles D.O."/>
            <person name="Alt D.P."/>
        </authorList>
    </citation>
    <scope>NUCLEOTIDE SEQUENCE [LARGE SCALE GENOMIC DNA]</scope>
    <source>
        <strain evidence="8">CL-84</strain>
    </source>
</reference>
<evidence type="ECO:0000256" key="2">
    <source>
        <dbReference type="ARBA" id="ARBA00022814"/>
    </source>
</evidence>
<comment type="similarity">
    <text evidence="1 6">Belongs to the NusB family.</text>
</comment>
<dbReference type="InterPro" id="IPR006027">
    <property type="entry name" value="NusB_RsmB_TIM44"/>
</dbReference>
<dbReference type="GO" id="GO:0003723">
    <property type="term" value="F:RNA binding"/>
    <property type="evidence" value="ECO:0007669"/>
    <property type="project" value="UniProtKB-UniRule"/>
</dbReference>
<evidence type="ECO:0000313" key="9">
    <source>
        <dbReference type="Proteomes" id="UP000093044"/>
    </source>
</evidence>
<dbReference type="NCBIfam" id="TIGR01951">
    <property type="entry name" value="nusB"/>
    <property type="match status" value="1"/>
</dbReference>
<evidence type="ECO:0000256" key="5">
    <source>
        <dbReference type="ARBA" id="ARBA00023163"/>
    </source>
</evidence>
<dbReference type="AlphaFoldDB" id="A0A1B2I9L3"/>
<proteinExistence type="inferred from homology"/>
<dbReference type="EMBL" id="CP016757">
    <property type="protein sequence ID" value="ANZ46652.1"/>
    <property type="molecule type" value="Genomic_DNA"/>
</dbReference>
<dbReference type="InterPro" id="IPR035926">
    <property type="entry name" value="NusB-like_sf"/>
</dbReference>
<keyword evidence="4 6" id="KW-0805">Transcription regulation</keyword>
<evidence type="ECO:0000259" key="7">
    <source>
        <dbReference type="Pfam" id="PF01029"/>
    </source>
</evidence>
<dbReference type="GO" id="GO:0031564">
    <property type="term" value="P:transcription antitermination"/>
    <property type="evidence" value="ECO:0007669"/>
    <property type="project" value="UniProtKB-KW"/>
</dbReference>
<keyword evidence="5 6" id="KW-0804">Transcription</keyword>
<dbReference type="Gene3D" id="1.10.940.10">
    <property type="entry name" value="NusB-like"/>
    <property type="match status" value="1"/>
</dbReference>
<dbReference type="InterPro" id="IPR011605">
    <property type="entry name" value="NusB_fam"/>
</dbReference>
<dbReference type="GO" id="GO:0006353">
    <property type="term" value="P:DNA-templated transcription termination"/>
    <property type="evidence" value="ECO:0007669"/>
    <property type="project" value="UniProtKB-UniRule"/>
</dbReference>
<feature type="domain" description="NusB/RsmB/TIM44" evidence="7">
    <location>
        <begin position="64"/>
        <end position="171"/>
    </location>
</feature>
<organism evidence="8 9">
    <name type="scientific">Cloacibacillus porcorum</name>
    <dbReference type="NCBI Taxonomy" id="1197717"/>
    <lineage>
        <taxon>Bacteria</taxon>
        <taxon>Thermotogati</taxon>
        <taxon>Synergistota</taxon>
        <taxon>Synergistia</taxon>
        <taxon>Synergistales</taxon>
        <taxon>Synergistaceae</taxon>
        <taxon>Cloacibacillus</taxon>
    </lineage>
</organism>
<dbReference type="Pfam" id="PF01029">
    <property type="entry name" value="NusB"/>
    <property type="match status" value="1"/>
</dbReference>
<keyword evidence="9" id="KW-1185">Reference proteome</keyword>
<gene>
    <name evidence="6" type="primary">nusB</name>
    <name evidence="8" type="ORF">BED41_09685</name>
</gene>
<evidence type="ECO:0000256" key="6">
    <source>
        <dbReference type="HAMAP-Rule" id="MF_00073"/>
    </source>
</evidence>